<sequence length="201" mass="21926">MVFQDYGERVAVVLLKLLPNKVVGIEEIPGGLSSVRMTFGCRKKINRPQSRDYDVLDIDSELRGVFRTFTFDDHPSHVLHDSYGVDFYRVGQCVDVTGVTKGKGFAGVMKRHGFSGLRASHGVSIKHRSGGSTGQCQDIGRVWKGKKMAGRMGGSNLTVQNLRIVALDSELSLIVVAGAVPGAKNSLVMLNDAKRMKGDFE</sequence>
<name>W2UZD3_9RICK</name>
<protein>
    <recommendedName>
        <fullName evidence="7">50S ribosomal protein L3</fullName>
    </recommendedName>
</protein>
<evidence type="ECO:0000256" key="2">
    <source>
        <dbReference type="ARBA" id="ARBA00022481"/>
    </source>
</evidence>
<dbReference type="GO" id="GO:0006412">
    <property type="term" value="P:translation"/>
    <property type="evidence" value="ECO:0007669"/>
    <property type="project" value="UniProtKB-UniRule"/>
</dbReference>
<dbReference type="FunFam" id="2.40.30.10:FF:000004">
    <property type="entry name" value="50S ribosomal protein L3"/>
    <property type="match status" value="1"/>
</dbReference>
<organism evidence="8 9">
    <name type="scientific">Candidatus Xenolissoclinum pacificiensis L6</name>
    <dbReference type="NCBI Taxonomy" id="1401685"/>
    <lineage>
        <taxon>Bacteria</taxon>
        <taxon>Pseudomonadati</taxon>
        <taxon>Pseudomonadota</taxon>
        <taxon>Alphaproteobacteria</taxon>
        <taxon>Rickettsiales</taxon>
        <taxon>Anaplasmataceae</taxon>
        <taxon>Candidatus Xenolissoclinum</taxon>
    </lineage>
</organism>
<dbReference type="InterPro" id="IPR019927">
    <property type="entry name" value="Ribosomal_uL3_bac/org-type"/>
</dbReference>
<dbReference type="InterPro" id="IPR009000">
    <property type="entry name" value="Transl_B-barrel_sf"/>
</dbReference>
<comment type="caution">
    <text evidence="8">The sequence shown here is derived from an EMBL/GenBank/DDBJ whole genome shotgun (WGS) entry which is preliminary data.</text>
</comment>
<dbReference type="Proteomes" id="UP000018951">
    <property type="component" value="Unassembled WGS sequence"/>
</dbReference>
<keyword evidence="4" id="KW-0694">RNA-binding</keyword>
<dbReference type="PANTHER" id="PTHR11229">
    <property type="entry name" value="50S RIBOSOMAL PROTEIN L3"/>
    <property type="match status" value="1"/>
</dbReference>
<dbReference type="SUPFAM" id="SSF50447">
    <property type="entry name" value="Translation proteins"/>
    <property type="match status" value="1"/>
</dbReference>
<evidence type="ECO:0000256" key="4">
    <source>
        <dbReference type="ARBA" id="ARBA00022884"/>
    </source>
</evidence>
<dbReference type="AlphaFoldDB" id="W2UZD3"/>
<accession>W2UZD3</accession>
<dbReference type="PANTHER" id="PTHR11229:SF16">
    <property type="entry name" value="LARGE RIBOSOMAL SUBUNIT PROTEIN UL3C"/>
    <property type="match status" value="1"/>
</dbReference>
<dbReference type="GO" id="GO:0022625">
    <property type="term" value="C:cytosolic large ribosomal subunit"/>
    <property type="evidence" value="ECO:0007669"/>
    <property type="project" value="TreeGrafter"/>
</dbReference>
<gene>
    <name evidence="8" type="primary">rplC</name>
    <name evidence="8" type="ORF">P857_233</name>
</gene>
<proteinExistence type="inferred from homology"/>
<dbReference type="PATRIC" id="fig|1401685.3.peg.523"/>
<dbReference type="InterPro" id="IPR000597">
    <property type="entry name" value="Ribosomal_uL3"/>
</dbReference>
<reference evidence="8 9" key="1">
    <citation type="journal article" date="2013" name="PLoS ONE">
        <title>Bacterial endosymbiosis in a chordate host: long-term co-evolution and conservation of secondary metabolism.</title>
        <authorList>
            <person name="Kwan J.C."/>
            <person name="Schmidt E.W."/>
        </authorList>
    </citation>
    <scope>NUCLEOTIDE SEQUENCE [LARGE SCALE GENOMIC DNA]</scope>
    <source>
        <strain evidence="9">L6</strain>
    </source>
</reference>
<dbReference type="STRING" id="1401685.P857_233"/>
<dbReference type="Gene3D" id="2.40.30.10">
    <property type="entry name" value="Translation factors"/>
    <property type="match status" value="1"/>
</dbReference>
<evidence type="ECO:0000256" key="6">
    <source>
        <dbReference type="ARBA" id="ARBA00023274"/>
    </source>
</evidence>
<dbReference type="NCBIfam" id="TIGR03625">
    <property type="entry name" value="L3_bact"/>
    <property type="match status" value="1"/>
</dbReference>
<keyword evidence="9" id="KW-1185">Reference proteome</keyword>
<keyword evidence="2" id="KW-0488">Methylation</keyword>
<evidence type="ECO:0000256" key="1">
    <source>
        <dbReference type="ARBA" id="ARBA00006540"/>
    </source>
</evidence>
<dbReference type="EMBL" id="AXCJ01000005">
    <property type="protein sequence ID" value="ETO91324.1"/>
    <property type="molecule type" value="Genomic_DNA"/>
</dbReference>
<evidence type="ECO:0000256" key="3">
    <source>
        <dbReference type="ARBA" id="ARBA00022730"/>
    </source>
</evidence>
<keyword evidence="6" id="KW-0687">Ribonucleoprotein</keyword>
<dbReference type="GO" id="GO:0019843">
    <property type="term" value="F:rRNA binding"/>
    <property type="evidence" value="ECO:0007669"/>
    <property type="project" value="UniProtKB-KW"/>
</dbReference>
<evidence type="ECO:0000313" key="9">
    <source>
        <dbReference type="Proteomes" id="UP000018951"/>
    </source>
</evidence>
<keyword evidence="5 8" id="KW-0689">Ribosomal protein</keyword>
<evidence type="ECO:0000313" key="8">
    <source>
        <dbReference type="EMBL" id="ETO91324.1"/>
    </source>
</evidence>
<dbReference type="Pfam" id="PF00297">
    <property type="entry name" value="Ribosomal_L3"/>
    <property type="match status" value="1"/>
</dbReference>
<evidence type="ECO:0000256" key="7">
    <source>
        <dbReference type="NCBIfam" id="TIGR03625"/>
    </source>
</evidence>
<keyword evidence="3" id="KW-0699">rRNA-binding</keyword>
<comment type="similarity">
    <text evidence="1">Belongs to the universal ribosomal protein uL3 family.</text>
</comment>
<evidence type="ECO:0000256" key="5">
    <source>
        <dbReference type="ARBA" id="ARBA00022980"/>
    </source>
</evidence>
<dbReference type="GO" id="GO:0003735">
    <property type="term" value="F:structural constituent of ribosome"/>
    <property type="evidence" value="ECO:0007669"/>
    <property type="project" value="UniProtKB-UniRule"/>
</dbReference>